<reference evidence="5 6" key="1">
    <citation type="submission" date="2022-06" db="EMBL/GenBank/DDBJ databases">
        <title>Endosaccharibacter gen. nov., sp. nov., endophytic bacteria isolated from sugarcane.</title>
        <authorList>
            <person name="Pitiwittayakul N."/>
            <person name="Yukphan P."/>
            <person name="Charoenyingcharoen P."/>
            <person name="Tanasupawat S."/>
        </authorList>
    </citation>
    <scope>NUCLEOTIDE SEQUENCE [LARGE SCALE GENOMIC DNA]</scope>
    <source>
        <strain evidence="5 6">KSS8</strain>
    </source>
</reference>
<dbReference type="InterPro" id="IPR023198">
    <property type="entry name" value="PGP-like_dom2"/>
</dbReference>
<dbReference type="Proteomes" id="UP001524587">
    <property type="component" value="Unassembled WGS sequence"/>
</dbReference>
<dbReference type="EMBL" id="JAMSKV010000009">
    <property type="protein sequence ID" value="MCQ8278945.1"/>
    <property type="molecule type" value="Genomic_DNA"/>
</dbReference>
<dbReference type="PANTHER" id="PTHR43434">
    <property type="entry name" value="PHOSPHOGLYCOLATE PHOSPHATASE"/>
    <property type="match status" value="1"/>
</dbReference>
<dbReference type="Pfam" id="PF13419">
    <property type="entry name" value="HAD_2"/>
    <property type="match status" value="1"/>
</dbReference>
<comment type="caution">
    <text evidence="5">The sequence shown here is derived from an EMBL/GenBank/DDBJ whole genome shotgun (WGS) entry which is preliminary data.</text>
</comment>
<name>A0ABT1W7U8_9PROT</name>
<dbReference type="InterPro" id="IPR023214">
    <property type="entry name" value="HAD_sf"/>
</dbReference>
<comment type="catalytic activity">
    <reaction evidence="1">
        <text>2-phosphoglycolate + H2O = glycolate + phosphate</text>
        <dbReference type="Rhea" id="RHEA:14369"/>
        <dbReference type="ChEBI" id="CHEBI:15377"/>
        <dbReference type="ChEBI" id="CHEBI:29805"/>
        <dbReference type="ChEBI" id="CHEBI:43474"/>
        <dbReference type="ChEBI" id="CHEBI:58033"/>
        <dbReference type="EC" id="3.1.3.18"/>
    </reaction>
</comment>
<keyword evidence="5" id="KW-0378">Hydrolase</keyword>
<keyword evidence="6" id="KW-1185">Reference proteome</keyword>
<dbReference type="InterPro" id="IPR050155">
    <property type="entry name" value="HAD-like_hydrolase_sf"/>
</dbReference>
<evidence type="ECO:0000256" key="2">
    <source>
        <dbReference type="ARBA" id="ARBA00004818"/>
    </source>
</evidence>
<protein>
    <recommendedName>
        <fullName evidence="4">phosphoglycolate phosphatase</fullName>
        <ecNumber evidence="4">3.1.3.18</ecNumber>
    </recommendedName>
</protein>
<evidence type="ECO:0000313" key="5">
    <source>
        <dbReference type="EMBL" id="MCQ8278945.1"/>
    </source>
</evidence>
<dbReference type="Gene3D" id="1.10.150.240">
    <property type="entry name" value="Putative phosphatase, domain 2"/>
    <property type="match status" value="1"/>
</dbReference>
<dbReference type="RefSeq" id="WP_422864429.1">
    <property type="nucleotide sequence ID" value="NZ_JAMSKV010000009.1"/>
</dbReference>
<dbReference type="NCBIfam" id="TIGR01549">
    <property type="entry name" value="HAD-SF-IA-v1"/>
    <property type="match status" value="1"/>
</dbReference>
<comment type="similarity">
    <text evidence="3">Belongs to the HAD-like hydrolase superfamily. CbbY/CbbZ/Gph/YieH family.</text>
</comment>
<proteinExistence type="inferred from homology"/>
<dbReference type="Gene3D" id="3.40.50.1000">
    <property type="entry name" value="HAD superfamily/HAD-like"/>
    <property type="match status" value="1"/>
</dbReference>
<dbReference type="GO" id="GO:0016787">
    <property type="term" value="F:hydrolase activity"/>
    <property type="evidence" value="ECO:0007669"/>
    <property type="project" value="UniProtKB-KW"/>
</dbReference>
<evidence type="ECO:0000256" key="4">
    <source>
        <dbReference type="ARBA" id="ARBA00013078"/>
    </source>
</evidence>
<sequence>MRKSHADTSDPGRLLLLDLDGTLVDTAEGLLACVNRMLSGRGLAPIGLADIRAMIGDGIAALVRRALAFRGAPFDETALVAFAADYERSAADHAPLFPGIQTMLGRALQDGWRLAVCTNKPVGATRTLLGSLGIAHLFAAIGGGDSFPVRKPDPEHVRLTMLEAGCVPERSVMLGDHRNDIQAATGAGISAIFAAWGYGAPGMSNGAAAIAETPEAVPAIAARILASAPFKGRAG</sequence>
<evidence type="ECO:0000313" key="6">
    <source>
        <dbReference type="Proteomes" id="UP001524587"/>
    </source>
</evidence>
<dbReference type="InterPro" id="IPR036412">
    <property type="entry name" value="HAD-like_sf"/>
</dbReference>
<dbReference type="SFLD" id="SFLDG01129">
    <property type="entry name" value="C1.5:_HAD__Beta-PGM__Phosphata"/>
    <property type="match status" value="1"/>
</dbReference>
<dbReference type="InterPro" id="IPR041492">
    <property type="entry name" value="HAD_2"/>
</dbReference>
<organism evidence="5 6">
    <name type="scientific">Endosaccharibacter trunci</name>
    <dbReference type="NCBI Taxonomy" id="2812733"/>
    <lineage>
        <taxon>Bacteria</taxon>
        <taxon>Pseudomonadati</taxon>
        <taxon>Pseudomonadota</taxon>
        <taxon>Alphaproteobacteria</taxon>
        <taxon>Acetobacterales</taxon>
        <taxon>Acetobacteraceae</taxon>
        <taxon>Endosaccharibacter</taxon>
    </lineage>
</organism>
<dbReference type="SFLD" id="SFLDS00003">
    <property type="entry name" value="Haloacid_Dehalogenase"/>
    <property type="match status" value="1"/>
</dbReference>
<evidence type="ECO:0000256" key="1">
    <source>
        <dbReference type="ARBA" id="ARBA00000830"/>
    </source>
</evidence>
<dbReference type="InterPro" id="IPR006439">
    <property type="entry name" value="HAD-SF_hydro_IA"/>
</dbReference>
<dbReference type="PANTHER" id="PTHR43434:SF1">
    <property type="entry name" value="PHOSPHOGLYCOLATE PHOSPHATASE"/>
    <property type="match status" value="1"/>
</dbReference>
<accession>A0ABT1W7U8</accession>
<gene>
    <name evidence="5" type="ORF">NFI95_10855</name>
</gene>
<comment type="pathway">
    <text evidence="2">Organic acid metabolism; glycolate biosynthesis; glycolate from 2-phosphoglycolate: step 1/1.</text>
</comment>
<dbReference type="EC" id="3.1.3.18" evidence="4"/>
<dbReference type="SUPFAM" id="SSF56784">
    <property type="entry name" value="HAD-like"/>
    <property type="match status" value="1"/>
</dbReference>
<evidence type="ECO:0000256" key="3">
    <source>
        <dbReference type="ARBA" id="ARBA00006171"/>
    </source>
</evidence>